<accession>A0A518GW07</accession>
<sequence>MTAKHLLEDGRLGAAIDRLTADLKDRPDDAEGRIFLFELLGFAGQWDRASKHLDVLGATVADPQAAVGAGLYARLLESERQRSRLFKEGVRPRFALEPTEEVLLHLQAVEALRQGRPEEARSALDQAAERHRPSPGRSPSAPFDDIRDADDLLGPVLEVFAPAGYCWVPWQHVQFLEVSTPTRLRDLIWLPARLATFDGQLGEVHLPNLYHASSSSEDELIRLGRRTDWEELPGGIVRGLGQKVFLVGEADRTLAELAELHFDPPPELSPDGPAS</sequence>
<name>A0A518GW07_9BACT</name>
<dbReference type="SUPFAM" id="SSF144059">
    <property type="entry name" value="ImpE-like"/>
    <property type="match status" value="1"/>
</dbReference>
<dbReference type="AlphaFoldDB" id="A0A518GW07"/>
<protein>
    <submittedName>
        <fullName evidence="2">ImpE protein</fullName>
    </submittedName>
</protein>
<dbReference type="KEGG" id="tpla:ElP_06140"/>
<dbReference type="RefSeq" id="WP_145267114.1">
    <property type="nucleotide sequence ID" value="NZ_CP036426.1"/>
</dbReference>
<gene>
    <name evidence="2" type="ORF">ElP_06140</name>
</gene>
<feature type="region of interest" description="Disordered" evidence="1">
    <location>
        <begin position="117"/>
        <end position="145"/>
    </location>
</feature>
<reference evidence="2 3" key="1">
    <citation type="submission" date="2019-02" db="EMBL/GenBank/DDBJ databases">
        <title>Deep-cultivation of Planctomycetes and their phenomic and genomic characterization uncovers novel biology.</title>
        <authorList>
            <person name="Wiegand S."/>
            <person name="Jogler M."/>
            <person name="Boedeker C."/>
            <person name="Pinto D."/>
            <person name="Vollmers J."/>
            <person name="Rivas-Marin E."/>
            <person name="Kohn T."/>
            <person name="Peeters S.H."/>
            <person name="Heuer A."/>
            <person name="Rast P."/>
            <person name="Oberbeckmann S."/>
            <person name="Bunk B."/>
            <person name="Jeske O."/>
            <person name="Meyerdierks A."/>
            <person name="Storesund J.E."/>
            <person name="Kallscheuer N."/>
            <person name="Luecker S."/>
            <person name="Lage O.M."/>
            <person name="Pohl T."/>
            <person name="Merkel B.J."/>
            <person name="Hornburger P."/>
            <person name="Mueller R.-W."/>
            <person name="Bruemmer F."/>
            <person name="Labrenz M."/>
            <person name="Spormann A.M."/>
            <person name="Op den Camp H."/>
            <person name="Overmann J."/>
            <person name="Amann R."/>
            <person name="Jetten M.S.M."/>
            <person name="Mascher T."/>
            <person name="Medema M.H."/>
            <person name="Devos D.P."/>
            <person name="Kaster A.-K."/>
            <person name="Ovreas L."/>
            <person name="Rohde M."/>
            <person name="Galperin M.Y."/>
            <person name="Jogler C."/>
        </authorList>
    </citation>
    <scope>NUCLEOTIDE SEQUENCE [LARGE SCALE GENOMIC DNA]</scope>
    <source>
        <strain evidence="2 3">ElP</strain>
    </source>
</reference>
<proteinExistence type="predicted"/>
<evidence type="ECO:0000313" key="3">
    <source>
        <dbReference type="Proteomes" id="UP000317835"/>
    </source>
</evidence>
<dbReference type="PIRSF" id="PIRSF029288">
    <property type="entry name" value="SciE_ImpE"/>
    <property type="match status" value="1"/>
</dbReference>
<dbReference type="Pfam" id="PF07024">
    <property type="entry name" value="ImpE"/>
    <property type="match status" value="1"/>
</dbReference>
<dbReference type="InterPro" id="IPR009211">
    <property type="entry name" value="TagJ"/>
</dbReference>
<dbReference type="EMBL" id="CP036426">
    <property type="protein sequence ID" value="QDV32774.1"/>
    <property type="molecule type" value="Genomic_DNA"/>
</dbReference>
<dbReference type="OrthoDB" id="5416084at2"/>
<organism evidence="2 3">
    <name type="scientific">Tautonia plasticadhaerens</name>
    <dbReference type="NCBI Taxonomy" id="2527974"/>
    <lineage>
        <taxon>Bacteria</taxon>
        <taxon>Pseudomonadati</taxon>
        <taxon>Planctomycetota</taxon>
        <taxon>Planctomycetia</taxon>
        <taxon>Isosphaerales</taxon>
        <taxon>Isosphaeraceae</taxon>
        <taxon>Tautonia</taxon>
    </lineage>
</organism>
<dbReference type="Gene3D" id="1.25.40.10">
    <property type="entry name" value="Tetratricopeptide repeat domain"/>
    <property type="match status" value="1"/>
</dbReference>
<dbReference type="InterPro" id="IPR011990">
    <property type="entry name" value="TPR-like_helical_dom_sf"/>
</dbReference>
<evidence type="ECO:0000256" key="1">
    <source>
        <dbReference type="SAM" id="MobiDB-lite"/>
    </source>
</evidence>
<dbReference type="Proteomes" id="UP000317835">
    <property type="component" value="Chromosome"/>
</dbReference>
<keyword evidence="3" id="KW-1185">Reference proteome</keyword>
<feature type="compositionally biased region" description="Basic and acidic residues" evidence="1">
    <location>
        <begin position="117"/>
        <end position="132"/>
    </location>
</feature>
<dbReference type="Pfam" id="PF14559">
    <property type="entry name" value="TPR_19"/>
    <property type="match status" value="1"/>
</dbReference>
<evidence type="ECO:0000313" key="2">
    <source>
        <dbReference type="EMBL" id="QDV32774.1"/>
    </source>
</evidence>